<keyword evidence="2" id="KW-1185">Reference proteome</keyword>
<accession>A0A6G1KF35</accession>
<dbReference type="Proteomes" id="UP000799428">
    <property type="component" value="Unassembled WGS sequence"/>
</dbReference>
<gene>
    <name evidence="1" type="ORF">K504DRAFT_531986</name>
</gene>
<proteinExistence type="predicted"/>
<protein>
    <submittedName>
        <fullName evidence="1">Uncharacterized protein</fullName>
    </submittedName>
</protein>
<sequence length="259" mass="29830">MEPVWTVHVRLAPTPAPDLATNFTAETDKSPNVKRESASKCEQFKRNIPTLVPPLKDLYATLWGLPPGLRLQIYHLCFHGDSDMIHIHHREAEKNAENVEVVPWRFTMDTVSRAESEMLSALCKSQVVGSLCCRAPNLQGIAFQGPTNIHQMPYNGGRGDVLKSQWQNFIASKWLNELPPEMTVAMEAFAWRKRRQAVSHKEEQTRWTIVRWAGGENIGLNEEHCWDEVEVHRSSPVEWKWSAPWRTSWLNKEVPRSWT</sequence>
<reference evidence="1" key="1">
    <citation type="journal article" date="2020" name="Stud. Mycol.">
        <title>101 Dothideomycetes genomes: a test case for predicting lifestyles and emergence of pathogens.</title>
        <authorList>
            <person name="Haridas S."/>
            <person name="Albert R."/>
            <person name="Binder M."/>
            <person name="Bloem J."/>
            <person name="Labutti K."/>
            <person name="Salamov A."/>
            <person name="Andreopoulos B."/>
            <person name="Baker S."/>
            <person name="Barry K."/>
            <person name="Bills G."/>
            <person name="Bluhm B."/>
            <person name="Cannon C."/>
            <person name="Castanera R."/>
            <person name="Culley D."/>
            <person name="Daum C."/>
            <person name="Ezra D."/>
            <person name="Gonzalez J."/>
            <person name="Henrissat B."/>
            <person name="Kuo A."/>
            <person name="Liang C."/>
            <person name="Lipzen A."/>
            <person name="Lutzoni F."/>
            <person name="Magnuson J."/>
            <person name="Mondo S."/>
            <person name="Nolan M."/>
            <person name="Ohm R."/>
            <person name="Pangilinan J."/>
            <person name="Park H.-J."/>
            <person name="Ramirez L."/>
            <person name="Alfaro M."/>
            <person name="Sun H."/>
            <person name="Tritt A."/>
            <person name="Yoshinaga Y."/>
            <person name="Zwiers L.-H."/>
            <person name="Turgeon B."/>
            <person name="Goodwin S."/>
            <person name="Spatafora J."/>
            <person name="Crous P."/>
            <person name="Grigoriev I."/>
        </authorList>
    </citation>
    <scope>NUCLEOTIDE SEQUENCE</scope>
    <source>
        <strain evidence="1">CBS 279.74</strain>
    </source>
</reference>
<dbReference type="EMBL" id="MU005767">
    <property type="protein sequence ID" value="KAF2711390.1"/>
    <property type="molecule type" value="Genomic_DNA"/>
</dbReference>
<dbReference type="AlphaFoldDB" id="A0A6G1KF35"/>
<organism evidence="1 2">
    <name type="scientific">Pleomassaria siparia CBS 279.74</name>
    <dbReference type="NCBI Taxonomy" id="1314801"/>
    <lineage>
        <taxon>Eukaryota</taxon>
        <taxon>Fungi</taxon>
        <taxon>Dikarya</taxon>
        <taxon>Ascomycota</taxon>
        <taxon>Pezizomycotina</taxon>
        <taxon>Dothideomycetes</taxon>
        <taxon>Pleosporomycetidae</taxon>
        <taxon>Pleosporales</taxon>
        <taxon>Pleomassariaceae</taxon>
        <taxon>Pleomassaria</taxon>
    </lineage>
</organism>
<evidence type="ECO:0000313" key="2">
    <source>
        <dbReference type="Proteomes" id="UP000799428"/>
    </source>
</evidence>
<name>A0A6G1KF35_9PLEO</name>
<evidence type="ECO:0000313" key="1">
    <source>
        <dbReference type="EMBL" id="KAF2711390.1"/>
    </source>
</evidence>